<comment type="caution">
    <text evidence="1">The sequence shown here is derived from an EMBL/GenBank/DDBJ whole genome shotgun (WGS) entry which is preliminary data.</text>
</comment>
<reference evidence="1 2" key="1">
    <citation type="submission" date="2020-09" db="EMBL/GenBank/DDBJ databases">
        <title>novel species in genus Nocardioides.</title>
        <authorList>
            <person name="Zhang G."/>
        </authorList>
    </citation>
    <scope>NUCLEOTIDE SEQUENCE [LARGE SCALE GENOMIC DNA]</scope>
    <source>
        <strain evidence="1 2">KCTC 39551</strain>
    </source>
</reference>
<evidence type="ECO:0000313" key="2">
    <source>
        <dbReference type="Proteomes" id="UP000618818"/>
    </source>
</evidence>
<organism evidence="1 2">
    <name type="scientific">Nocardioides cavernae</name>
    <dbReference type="NCBI Taxonomy" id="1921566"/>
    <lineage>
        <taxon>Bacteria</taxon>
        <taxon>Bacillati</taxon>
        <taxon>Actinomycetota</taxon>
        <taxon>Actinomycetes</taxon>
        <taxon>Propionibacteriales</taxon>
        <taxon>Nocardioidaceae</taxon>
        <taxon>Nocardioides</taxon>
    </lineage>
</organism>
<sequence>MDTVRSVNFKWPADDVVVIRTAHLEARRLYRQPAPAALNLTLSAFTEMAFQIGRRRSVDWWSDAYEPSEPREILRDQLSLTWTLETIAQLEDDWEDLSHQVLRTGNSTSPGRRRIWKSDVARLAVLTGLSAWENWVAACRNDARRPGPDGQA</sequence>
<gene>
    <name evidence="1" type="ORF">IEZ26_06720</name>
</gene>
<protein>
    <submittedName>
        <fullName evidence="1">Uncharacterized protein</fullName>
    </submittedName>
</protein>
<dbReference type="Proteomes" id="UP000618818">
    <property type="component" value="Unassembled WGS sequence"/>
</dbReference>
<dbReference type="RefSeq" id="WP_191194091.1">
    <property type="nucleotide sequence ID" value="NZ_JACXYZ010000001.1"/>
</dbReference>
<evidence type="ECO:0000313" key="1">
    <source>
        <dbReference type="EMBL" id="MBD3924309.1"/>
    </source>
</evidence>
<proteinExistence type="predicted"/>
<name>A0ABR8N831_9ACTN</name>
<accession>A0ABR8N831</accession>
<dbReference type="EMBL" id="JACXYZ010000001">
    <property type="protein sequence ID" value="MBD3924309.1"/>
    <property type="molecule type" value="Genomic_DNA"/>
</dbReference>
<keyword evidence="2" id="KW-1185">Reference proteome</keyword>